<dbReference type="Gene3D" id="3.40.50.300">
    <property type="entry name" value="P-loop containing nucleotide triphosphate hydrolases"/>
    <property type="match status" value="1"/>
</dbReference>
<evidence type="ECO:0000313" key="17">
    <source>
        <dbReference type="EMBL" id="SUQ26289.1"/>
    </source>
</evidence>
<evidence type="ECO:0000313" key="19">
    <source>
        <dbReference type="Proteomes" id="UP000254626"/>
    </source>
</evidence>
<dbReference type="RefSeq" id="WP_024374943.1">
    <property type="nucleotide sequence ID" value="NZ_CABLBX010000027.1"/>
</dbReference>
<evidence type="ECO:0000256" key="12">
    <source>
        <dbReference type="ARBA" id="ARBA00074518"/>
    </source>
</evidence>
<evidence type="ECO:0000256" key="2">
    <source>
        <dbReference type="ARBA" id="ARBA00006526"/>
    </source>
</evidence>
<evidence type="ECO:0000256" key="11">
    <source>
        <dbReference type="ARBA" id="ARBA00034018"/>
    </source>
</evidence>
<dbReference type="Proteomes" id="UP000057088">
    <property type="component" value="Chromosome 1"/>
</dbReference>
<dbReference type="FunFam" id="3.40.50.300:FF:000221">
    <property type="entry name" value="Multidrug ABC transporter ATP-binding protein"/>
    <property type="match status" value="1"/>
</dbReference>
<dbReference type="GO" id="GO:0008559">
    <property type="term" value="F:ABC-type xenobiotic transporter activity"/>
    <property type="evidence" value="ECO:0007669"/>
    <property type="project" value="UniProtKB-EC"/>
</dbReference>
<reference evidence="18" key="1">
    <citation type="submission" date="2015-12" db="EMBL/GenBank/DDBJ databases">
        <title>FDA dAtabase for Regulatory Grade micrObial Sequences (FDA-ARGOS): Supporting development and validation of Infectious Disease Dx tests.</title>
        <authorList>
            <person name="Hoffmann M."/>
            <person name="Allard M."/>
            <person name="Evans P."/>
            <person name="Brown E."/>
            <person name="Tallon L.J."/>
            <person name="Sadzewicz L."/>
            <person name="Sengamalay N."/>
            <person name="Ott S."/>
            <person name="Godinez A."/>
            <person name="Nagaraj S."/>
            <person name="Vyas G."/>
            <person name="Aluvathingal J."/>
            <person name="Nadendla S."/>
            <person name="Geyer C."/>
            <person name="Sichtig H."/>
        </authorList>
    </citation>
    <scope>NUCLEOTIDE SEQUENCE [LARGE SCALE GENOMIC DNA]</scope>
    <source>
        <strain evidence="18">ATCC 33809</strain>
    </source>
</reference>
<evidence type="ECO:0000256" key="8">
    <source>
        <dbReference type="ARBA" id="ARBA00022840"/>
    </source>
</evidence>
<feature type="transmembrane region" description="Helical" evidence="13">
    <location>
        <begin position="246"/>
        <end position="267"/>
    </location>
</feature>
<dbReference type="Proteomes" id="UP000254626">
    <property type="component" value="Unassembled WGS sequence"/>
</dbReference>
<comment type="catalytic activity">
    <reaction evidence="11">
        <text>ATP + H2O + xenobioticSide 1 = ADP + phosphate + xenobioticSide 2.</text>
        <dbReference type="EC" id="7.6.2.2"/>
    </reaction>
</comment>
<keyword evidence="7" id="KW-0547">Nucleotide-binding</keyword>
<dbReference type="PROSITE" id="PS00211">
    <property type="entry name" value="ABC_TRANSPORTER_1"/>
    <property type="match status" value="1"/>
</dbReference>
<dbReference type="PANTHER" id="PTHR43394:SF1">
    <property type="entry name" value="ATP-BINDING CASSETTE SUB-FAMILY B MEMBER 10, MITOCHONDRIAL"/>
    <property type="match status" value="1"/>
</dbReference>
<keyword evidence="17" id="KW-0378">Hydrolase</keyword>
<comment type="similarity">
    <text evidence="2">Belongs to the ABC transporter superfamily. Drug exporter-2 (TC 3.A.1.117) family.</text>
</comment>
<sequence length="579" mass="65219">MQLFQHLKWFFRQHRFTYALALSMLFAVAMLNMAVPWFIGHAIDKLLETRDFSQAEFYLFALLGVSILVYLLRYGWRRVLFGTSYQLGNILREQFYHRLLRQGQAFYNQHSTGDLMARATNDIDAVEMAAGEGILSGFDGLMTFILVLVMMFVFIDWQLAVLAILPFPFMGYGFYKLSNRIHHQFKDTLDSFSTLNEQAQQSVAGIRMIKSMGREAIEADKFERIAEQSAQSTYKVQRSEALFDPIIQLSLGAALLIALLMGGWQISSGNLTVGQLTSFTLYLSELIWPMYAFGWLMNILQRGNAAIGRLEELLNLPDSINDQGTTEPAGYALAIEHVSFHYPETGQPSLSNISLQLGENRVLGIAGATGAGKSTLLHLLMRYWEAEQGSIEVSGIPIQSIPLPALRNLYAYVPQDAFLFSMSIMENIRIGRSEASDEEVHQAAKLAAIHDDILQFPEGYQTLVGERGVTLSGGQRQRISIARALISQAPILVLDDALSAVDIKTEKVIIEHLQQRREQTLIVVSHRLSAIERADEIVVLAHGEMIEKGTHRELIRQDGWYARMAAYQQMEQALENDLQ</sequence>
<keyword evidence="10 13" id="KW-0472">Membrane</keyword>
<dbReference type="SUPFAM" id="SSF90123">
    <property type="entry name" value="ABC transporter transmembrane region"/>
    <property type="match status" value="1"/>
</dbReference>
<dbReference type="EC" id="7.6.2.2" evidence="3"/>
<evidence type="ECO:0000256" key="5">
    <source>
        <dbReference type="ARBA" id="ARBA00022475"/>
    </source>
</evidence>
<comment type="subcellular location">
    <subcellularLocation>
        <location evidence="1">Cell membrane</location>
        <topology evidence="1">Multi-pass membrane protein</topology>
    </subcellularLocation>
</comment>
<evidence type="ECO:0000313" key="18">
    <source>
        <dbReference type="Proteomes" id="UP000057088"/>
    </source>
</evidence>
<feature type="transmembrane region" description="Helical" evidence="13">
    <location>
        <begin position="159"/>
        <end position="177"/>
    </location>
</feature>
<evidence type="ECO:0000256" key="7">
    <source>
        <dbReference type="ARBA" id="ARBA00022741"/>
    </source>
</evidence>
<reference evidence="17 19" key="3">
    <citation type="submission" date="2018-06" db="EMBL/GenBank/DDBJ databases">
        <authorList>
            <consortium name="Pathogen Informatics"/>
            <person name="Doyle S."/>
        </authorList>
    </citation>
    <scope>NUCLEOTIDE SEQUENCE [LARGE SCALE GENOMIC DNA]</scope>
    <source>
        <strain evidence="17 19">NCTC11327</strain>
    </source>
</reference>
<dbReference type="InterPro" id="IPR039421">
    <property type="entry name" value="Type_1_exporter"/>
</dbReference>
<dbReference type="GO" id="GO:0016887">
    <property type="term" value="F:ATP hydrolysis activity"/>
    <property type="evidence" value="ECO:0007669"/>
    <property type="project" value="InterPro"/>
</dbReference>
<dbReference type="SMART" id="SM00382">
    <property type="entry name" value="AAA"/>
    <property type="match status" value="1"/>
</dbReference>
<dbReference type="SUPFAM" id="SSF52540">
    <property type="entry name" value="P-loop containing nucleoside triphosphate hydrolases"/>
    <property type="match status" value="1"/>
</dbReference>
<dbReference type="InterPro" id="IPR011527">
    <property type="entry name" value="ABC1_TM_dom"/>
</dbReference>
<keyword evidence="8 16" id="KW-0067">ATP-binding</keyword>
<keyword evidence="6 13" id="KW-0812">Transmembrane</keyword>
<evidence type="ECO:0000256" key="4">
    <source>
        <dbReference type="ARBA" id="ARBA00022448"/>
    </source>
</evidence>
<accession>A0AAX2LSH1</accession>
<evidence type="ECO:0000256" key="3">
    <source>
        <dbReference type="ARBA" id="ARBA00012191"/>
    </source>
</evidence>
<dbReference type="KEGG" id="vfl:AL536_05625"/>
<dbReference type="PANTHER" id="PTHR43394">
    <property type="entry name" value="ATP-DEPENDENT PERMEASE MDL1, MITOCHONDRIAL"/>
    <property type="match status" value="1"/>
</dbReference>
<dbReference type="InterPro" id="IPR003593">
    <property type="entry name" value="AAA+_ATPase"/>
</dbReference>
<feature type="transmembrane region" description="Helical" evidence="13">
    <location>
        <begin position="279"/>
        <end position="300"/>
    </location>
</feature>
<feature type="domain" description="ABC transmembrane type-1" evidence="15">
    <location>
        <begin position="19"/>
        <end position="302"/>
    </location>
</feature>
<keyword evidence="4" id="KW-0813">Transport</keyword>
<evidence type="ECO:0000256" key="6">
    <source>
        <dbReference type="ARBA" id="ARBA00022692"/>
    </source>
</evidence>
<evidence type="ECO:0000256" key="10">
    <source>
        <dbReference type="ARBA" id="ARBA00023136"/>
    </source>
</evidence>
<dbReference type="PROSITE" id="PS50893">
    <property type="entry name" value="ABC_TRANSPORTER_2"/>
    <property type="match status" value="1"/>
</dbReference>
<dbReference type="InterPro" id="IPR036640">
    <property type="entry name" value="ABC1_TM_sf"/>
</dbReference>
<dbReference type="EMBL" id="CP014034">
    <property type="protein sequence ID" value="AMF92940.1"/>
    <property type="molecule type" value="Genomic_DNA"/>
</dbReference>
<keyword evidence="18" id="KW-1185">Reference proteome</keyword>
<evidence type="ECO:0000313" key="16">
    <source>
        <dbReference type="EMBL" id="AMF92940.1"/>
    </source>
</evidence>
<evidence type="ECO:0000259" key="15">
    <source>
        <dbReference type="PROSITE" id="PS50929"/>
    </source>
</evidence>
<dbReference type="Gene3D" id="1.20.1560.10">
    <property type="entry name" value="ABC transporter type 1, transmembrane domain"/>
    <property type="match status" value="1"/>
</dbReference>
<proteinExistence type="inferred from homology"/>
<dbReference type="Pfam" id="PF00005">
    <property type="entry name" value="ABC_tran"/>
    <property type="match status" value="1"/>
</dbReference>
<evidence type="ECO:0000259" key="14">
    <source>
        <dbReference type="PROSITE" id="PS50893"/>
    </source>
</evidence>
<dbReference type="GO" id="GO:0015421">
    <property type="term" value="F:ABC-type oligopeptide transporter activity"/>
    <property type="evidence" value="ECO:0007669"/>
    <property type="project" value="TreeGrafter"/>
</dbReference>
<dbReference type="Pfam" id="PF00664">
    <property type="entry name" value="ABC_membrane"/>
    <property type="match status" value="1"/>
</dbReference>
<dbReference type="PROSITE" id="PS50929">
    <property type="entry name" value="ABC_TM1F"/>
    <property type="match status" value="1"/>
</dbReference>
<dbReference type="AlphaFoldDB" id="A0AAX2LSH1"/>
<evidence type="ECO:0000256" key="13">
    <source>
        <dbReference type="SAM" id="Phobius"/>
    </source>
</evidence>
<dbReference type="InterPro" id="IPR003439">
    <property type="entry name" value="ABC_transporter-like_ATP-bd"/>
</dbReference>
<feature type="transmembrane region" description="Helical" evidence="13">
    <location>
        <begin position="16"/>
        <end position="37"/>
    </location>
</feature>
<reference evidence="16" key="2">
    <citation type="submission" date="2018-01" db="EMBL/GenBank/DDBJ databases">
        <title>FDA dAtabase for Regulatory Grade micrObial Sequences (FDA-ARGOS): Supporting development and validation of Infectious Disease Dx tests.</title>
        <authorList>
            <person name="Hoffmann M."/>
            <person name="Allard M."/>
            <person name="Evans P."/>
            <person name="Brown E."/>
            <person name="Tallon L."/>
            <person name="Sadzewicz L."/>
            <person name="Sengamalay N."/>
            <person name="Ott S."/>
            <person name="Godinez A."/>
            <person name="Nagaraj S."/>
            <person name="Vyas G."/>
            <person name="Aluvathingal J."/>
            <person name="Nadendla S."/>
            <person name="Geyer C."/>
            <person name="Sichtig H."/>
        </authorList>
    </citation>
    <scope>NUCLEOTIDE SEQUENCE</scope>
    <source>
        <strain evidence="16">ATCC 33809</strain>
    </source>
</reference>
<dbReference type="InterPro" id="IPR017871">
    <property type="entry name" value="ABC_transporter-like_CS"/>
</dbReference>
<organism evidence="17 19">
    <name type="scientific">Vibrio fluvialis</name>
    <dbReference type="NCBI Taxonomy" id="676"/>
    <lineage>
        <taxon>Bacteria</taxon>
        <taxon>Pseudomonadati</taxon>
        <taxon>Pseudomonadota</taxon>
        <taxon>Gammaproteobacteria</taxon>
        <taxon>Vibrionales</taxon>
        <taxon>Vibrionaceae</taxon>
        <taxon>Vibrio</taxon>
    </lineage>
</organism>
<dbReference type="CDD" id="cd18541">
    <property type="entry name" value="ABC_6TM_TmrB_like"/>
    <property type="match status" value="1"/>
</dbReference>
<dbReference type="FunFam" id="1.20.1560.10:FF:000011">
    <property type="entry name" value="Multidrug ABC transporter ATP-binding protein"/>
    <property type="match status" value="1"/>
</dbReference>
<keyword evidence="5" id="KW-1003">Cell membrane</keyword>
<dbReference type="EMBL" id="UHIP01000002">
    <property type="protein sequence ID" value="SUQ26289.1"/>
    <property type="molecule type" value="Genomic_DNA"/>
</dbReference>
<evidence type="ECO:0000256" key="1">
    <source>
        <dbReference type="ARBA" id="ARBA00004651"/>
    </source>
</evidence>
<keyword evidence="9 13" id="KW-1133">Transmembrane helix</keyword>
<dbReference type="GeneID" id="29383310"/>
<protein>
    <recommendedName>
        <fullName evidence="12">Multidrug resistance-like ATP-binding protein MdlA</fullName>
        <ecNumber evidence="3">7.6.2.2</ecNumber>
    </recommendedName>
</protein>
<feature type="transmembrane region" description="Helical" evidence="13">
    <location>
        <begin position="57"/>
        <end position="76"/>
    </location>
</feature>
<name>A0AAX2LSH1_VIBFL</name>
<feature type="transmembrane region" description="Helical" evidence="13">
    <location>
        <begin position="134"/>
        <end position="153"/>
    </location>
</feature>
<feature type="domain" description="ABC transporter" evidence="14">
    <location>
        <begin position="333"/>
        <end position="567"/>
    </location>
</feature>
<dbReference type="GO" id="GO:0005524">
    <property type="term" value="F:ATP binding"/>
    <property type="evidence" value="ECO:0007669"/>
    <property type="project" value="UniProtKB-KW"/>
</dbReference>
<dbReference type="GO" id="GO:0005886">
    <property type="term" value="C:plasma membrane"/>
    <property type="evidence" value="ECO:0007669"/>
    <property type="project" value="UniProtKB-SubCell"/>
</dbReference>
<dbReference type="InterPro" id="IPR027417">
    <property type="entry name" value="P-loop_NTPase"/>
</dbReference>
<gene>
    <name evidence="17" type="primary">yheI</name>
    <name evidence="16" type="ORF">AL536_05625</name>
    <name evidence="17" type="ORF">NCTC11327_03149</name>
</gene>
<evidence type="ECO:0000256" key="9">
    <source>
        <dbReference type="ARBA" id="ARBA00022989"/>
    </source>
</evidence>